<evidence type="ECO:0000313" key="1">
    <source>
        <dbReference type="EMBL" id="KAL0172873.1"/>
    </source>
</evidence>
<organism evidence="1 2">
    <name type="scientific">Cirrhinus mrigala</name>
    <name type="common">Mrigala</name>
    <dbReference type="NCBI Taxonomy" id="683832"/>
    <lineage>
        <taxon>Eukaryota</taxon>
        <taxon>Metazoa</taxon>
        <taxon>Chordata</taxon>
        <taxon>Craniata</taxon>
        <taxon>Vertebrata</taxon>
        <taxon>Euteleostomi</taxon>
        <taxon>Actinopterygii</taxon>
        <taxon>Neopterygii</taxon>
        <taxon>Teleostei</taxon>
        <taxon>Ostariophysi</taxon>
        <taxon>Cypriniformes</taxon>
        <taxon>Cyprinidae</taxon>
        <taxon>Labeoninae</taxon>
        <taxon>Labeonini</taxon>
        <taxon>Cirrhinus</taxon>
    </lineage>
</organism>
<proteinExistence type="predicted"/>
<accession>A0ABD0PFM2</accession>
<gene>
    <name evidence="1" type="ORF">M9458_033184</name>
</gene>
<name>A0ABD0PFM2_CIRMR</name>
<dbReference type="EMBL" id="JAMKFB020000016">
    <property type="protein sequence ID" value="KAL0172873.1"/>
    <property type="molecule type" value="Genomic_DNA"/>
</dbReference>
<dbReference type="AlphaFoldDB" id="A0ABD0PFM2"/>
<dbReference type="Proteomes" id="UP001529510">
    <property type="component" value="Unassembled WGS sequence"/>
</dbReference>
<feature type="non-terminal residue" evidence="1">
    <location>
        <position position="106"/>
    </location>
</feature>
<dbReference type="SUPFAM" id="SSF53098">
    <property type="entry name" value="Ribonuclease H-like"/>
    <property type="match status" value="1"/>
</dbReference>
<comment type="caution">
    <text evidence="1">The sequence shown here is derived from an EMBL/GenBank/DDBJ whole genome shotgun (WGS) entry which is preliminary data.</text>
</comment>
<feature type="non-terminal residue" evidence="1">
    <location>
        <position position="1"/>
    </location>
</feature>
<evidence type="ECO:0000313" key="2">
    <source>
        <dbReference type="Proteomes" id="UP001529510"/>
    </source>
</evidence>
<dbReference type="InterPro" id="IPR052717">
    <property type="entry name" value="Vacuolar_transposase_reg"/>
</dbReference>
<dbReference type="InterPro" id="IPR012337">
    <property type="entry name" value="RNaseH-like_sf"/>
</dbReference>
<keyword evidence="2" id="KW-1185">Reference proteome</keyword>
<reference evidence="1 2" key="1">
    <citation type="submission" date="2024-05" db="EMBL/GenBank/DDBJ databases">
        <title>Genome sequencing and assembly of Indian major carp, Cirrhinus mrigala (Hamilton, 1822).</title>
        <authorList>
            <person name="Mohindra V."/>
            <person name="Chowdhury L.M."/>
            <person name="Lal K."/>
            <person name="Jena J.K."/>
        </authorList>
    </citation>
    <scope>NUCLEOTIDE SEQUENCE [LARGE SCALE GENOMIC DNA]</scope>
    <source>
        <strain evidence="1">CM1030</strain>
        <tissue evidence="1">Blood</tissue>
    </source>
</reference>
<sequence length="106" mass="12109">HALIHDVVTRWGSTYEKISRFLEQQQAACAVLASDRSTWHFMPKDNDIATLENVNQLLRPLYDFTDALASEKRVTLSSLTPVLEHIGSEILSEQAEDNLLIRQMKQ</sequence>
<protein>
    <submittedName>
        <fullName evidence="1">Uncharacterized protein</fullName>
    </submittedName>
</protein>
<dbReference type="PANTHER" id="PTHR46169">
    <property type="entry name" value="DNA REPLICATION-RELATED ELEMENT FACTOR, ISOFORM A"/>
    <property type="match status" value="1"/>
</dbReference>
<dbReference type="PANTHER" id="PTHR46169:SF25">
    <property type="entry name" value="ZINC FINGER BED DOMAIN-CONTAINING PROTEIN 1-LIKE-RELATED"/>
    <property type="match status" value="1"/>
</dbReference>